<accession>A0ABQ8S3L8</accession>
<organism evidence="1 2">
    <name type="scientific">Periplaneta americana</name>
    <name type="common">American cockroach</name>
    <name type="synonym">Blatta americana</name>
    <dbReference type="NCBI Taxonomy" id="6978"/>
    <lineage>
        <taxon>Eukaryota</taxon>
        <taxon>Metazoa</taxon>
        <taxon>Ecdysozoa</taxon>
        <taxon>Arthropoda</taxon>
        <taxon>Hexapoda</taxon>
        <taxon>Insecta</taxon>
        <taxon>Pterygota</taxon>
        <taxon>Neoptera</taxon>
        <taxon>Polyneoptera</taxon>
        <taxon>Dictyoptera</taxon>
        <taxon>Blattodea</taxon>
        <taxon>Blattoidea</taxon>
        <taxon>Blattidae</taxon>
        <taxon>Blattinae</taxon>
        <taxon>Periplaneta</taxon>
    </lineage>
</organism>
<keyword evidence="2" id="KW-1185">Reference proteome</keyword>
<protein>
    <recommendedName>
        <fullName evidence="3">Transposase</fullName>
    </recommendedName>
</protein>
<gene>
    <name evidence="1" type="ORF">ANN_24518</name>
</gene>
<feature type="non-terminal residue" evidence="1">
    <location>
        <position position="1"/>
    </location>
</feature>
<proteinExistence type="predicted"/>
<evidence type="ECO:0008006" key="3">
    <source>
        <dbReference type="Google" id="ProtNLM"/>
    </source>
</evidence>
<reference evidence="1 2" key="1">
    <citation type="journal article" date="2022" name="Allergy">
        <title>Genome assembly and annotation of Periplaneta americana reveal a comprehensive cockroach allergen profile.</title>
        <authorList>
            <person name="Wang L."/>
            <person name="Xiong Q."/>
            <person name="Saelim N."/>
            <person name="Wang L."/>
            <person name="Nong W."/>
            <person name="Wan A.T."/>
            <person name="Shi M."/>
            <person name="Liu X."/>
            <person name="Cao Q."/>
            <person name="Hui J.H.L."/>
            <person name="Sookrung N."/>
            <person name="Leung T.F."/>
            <person name="Tungtrongchitr A."/>
            <person name="Tsui S.K.W."/>
        </authorList>
    </citation>
    <scope>NUCLEOTIDE SEQUENCE [LARGE SCALE GENOMIC DNA]</scope>
    <source>
        <strain evidence="1">PWHHKU_190912</strain>
    </source>
</reference>
<feature type="non-terminal residue" evidence="1">
    <location>
        <position position="600"/>
    </location>
</feature>
<comment type="caution">
    <text evidence="1">The sequence shown here is derived from an EMBL/GenBank/DDBJ whole genome shotgun (WGS) entry which is preliminary data.</text>
</comment>
<dbReference type="EMBL" id="JAJSOF020000037">
    <property type="protein sequence ID" value="KAJ4428481.1"/>
    <property type="molecule type" value="Genomic_DNA"/>
</dbReference>
<evidence type="ECO:0000313" key="2">
    <source>
        <dbReference type="Proteomes" id="UP001148838"/>
    </source>
</evidence>
<sequence>DDNMSIRAASVEYEVDRKTLGRYVTEVKEGNETAFKADHNSSQIFSPEEENDLEKYLLTAARLNCGLTPKELQRFAYEYAVTRSKPISDKWKKNNQTSYDWERGFMHHHLRLSLWNPQTNSLGRGTAFNPSIDEFFQDLRSVYHTNKFGPESIYNLDETGVTNVQKPGKVIAPKGEKQVSKMRGGHLLHFAVHRVLTDTPVKAAIEKEYEECVNRKRKQATLPSKTIKKIFPNDCEDSVSIEKERKKRRESHFTPTADEDECEEMNNEDWEVMSAKSGDFVLVKFCTKSTACHYVGKVIQIREYECKMPRSKTGVTQPERTKEDIELLTKAANAVLRKEMTIRKPSLIHYGLSTKQVKSLACDFSVARNIRHPPSWNANKATGKHFYHTFDQHKDKISLRKLEATSLARSTVFNRATVRTFFSKYQEIMEKYHFSPENIYNVDESGITTVHLPERVVAPKGVKQVGAMTSGERGSNITIISSINVIGISIPPMMIFPRVNFRDAMLKGASSGTIGQAHISVGPSSKKRKSQPGQGAFAMAFESIAYSLSQPITMAAPSCPVDTCMTFLGSVLKEFKSEQLKLDVMNSLVQAVINAKSTDL</sequence>
<dbReference type="Proteomes" id="UP001148838">
    <property type="component" value="Unassembled WGS sequence"/>
</dbReference>
<name>A0ABQ8S3L8_PERAM</name>
<evidence type="ECO:0000313" key="1">
    <source>
        <dbReference type="EMBL" id="KAJ4428481.1"/>
    </source>
</evidence>